<evidence type="ECO:0000313" key="2">
    <source>
        <dbReference type="EMBL" id="KAG1902435.1"/>
    </source>
</evidence>
<protein>
    <submittedName>
        <fullName evidence="2">Uncharacterized protein</fullName>
    </submittedName>
</protein>
<dbReference type="RefSeq" id="XP_041228010.1">
    <property type="nucleotide sequence ID" value="XM_041361306.1"/>
</dbReference>
<dbReference type="InterPro" id="IPR011047">
    <property type="entry name" value="Quinoprotein_ADH-like_sf"/>
</dbReference>
<reference evidence="2" key="1">
    <citation type="journal article" date="2020" name="New Phytol.">
        <title>Comparative genomics reveals dynamic genome evolution in host specialist ectomycorrhizal fungi.</title>
        <authorList>
            <person name="Lofgren L.A."/>
            <person name="Nguyen N.H."/>
            <person name="Vilgalys R."/>
            <person name="Ruytinx J."/>
            <person name="Liao H.L."/>
            <person name="Branco S."/>
            <person name="Kuo A."/>
            <person name="LaButti K."/>
            <person name="Lipzen A."/>
            <person name="Andreopoulos W."/>
            <person name="Pangilinan J."/>
            <person name="Riley R."/>
            <person name="Hundley H."/>
            <person name="Na H."/>
            <person name="Barry K."/>
            <person name="Grigoriev I.V."/>
            <person name="Stajich J.E."/>
            <person name="Kennedy P.G."/>
        </authorList>
    </citation>
    <scope>NUCLEOTIDE SEQUENCE</scope>
    <source>
        <strain evidence="2">FC203</strain>
    </source>
</reference>
<evidence type="ECO:0000313" key="3">
    <source>
        <dbReference type="Proteomes" id="UP001195769"/>
    </source>
</evidence>
<dbReference type="SMART" id="SM00320">
    <property type="entry name" value="WD40"/>
    <property type="match status" value="1"/>
</dbReference>
<dbReference type="Proteomes" id="UP001195769">
    <property type="component" value="Unassembled WGS sequence"/>
</dbReference>
<comment type="caution">
    <text evidence="2">The sequence shown here is derived from an EMBL/GenBank/DDBJ whole genome shotgun (WGS) entry which is preliminary data.</text>
</comment>
<sequence length="120" mass="13342">MRRTHRTHPLTDILPTSLANTAVIASSSMQPDAAENKSILTPVMTLEGHEPWKVLLPDGDHHEYKYVSCISYSPDGKQMISGPGDETIRRWDLREGKEIEEAREVCDDGINGVGVSRDGR</sequence>
<keyword evidence="1" id="KW-0853">WD repeat</keyword>
<dbReference type="SUPFAM" id="SSF50998">
    <property type="entry name" value="Quinoprotein alcohol dehydrogenase-like"/>
    <property type="match status" value="1"/>
</dbReference>
<dbReference type="InterPro" id="IPR001680">
    <property type="entry name" value="WD40_rpt"/>
</dbReference>
<evidence type="ECO:0000256" key="1">
    <source>
        <dbReference type="PROSITE-ProRule" id="PRU00221"/>
    </source>
</evidence>
<organism evidence="2 3">
    <name type="scientific">Suillus fuscotomentosus</name>
    <dbReference type="NCBI Taxonomy" id="1912939"/>
    <lineage>
        <taxon>Eukaryota</taxon>
        <taxon>Fungi</taxon>
        <taxon>Dikarya</taxon>
        <taxon>Basidiomycota</taxon>
        <taxon>Agaricomycotina</taxon>
        <taxon>Agaricomycetes</taxon>
        <taxon>Agaricomycetidae</taxon>
        <taxon>Boletales</taxon>
        <taxon>Suillineae</taxon>
        <taxon>Suillaceae</taxon>
        <taxon>Suillus</taxon>
    </lineage>
</organism>
<feature type="repeat" description="WD" evidence="1">
    <location>
        <begin position="67"/>
        <end position="101"/>
    </location>
</feature>
<dbReference type="Pfam" id="PF00400">
    <property type="entry name" value="WD40"/>
    <property type="match status" value="1"/>
</dbReference>
<accession>A0AAD4EA79</accession>
<dbReference type="PROSITE" id="PS50294">
    <property type="entry name" value="WD_REPEATS_REGION"/>
    <property type="match status" value="1"/>
</dbReference>
<feature type="non-terminal residue" evidence="2">
    <location>
        <position position="120"/>
    </location>
</feature>
<keyword evidence="3" id="KW-1185">Reference proteome</keyword>
<name>A0AAD4EA79_9AGAM</name>
<dbReference type="AlphaFoldDB" id="A0AAD4EA79"/>
<dbReference type="EMBL" id="JABBWK010000017">
    <property type="protein sequence ID" value="KAG1902435.1"/>
    <property type="molecule type" value="Genomic_DNA"/>
</dbReference>
<gene>
    <name evidence="2" type="ORF">F5891DRAFT_1023930</name>
</gene>
<dbReference type="PROSITE" id="PS50082">
    <property type="entry name" value="WD_REPEATS_2"/>
    <property type="match status" value="1"/>
</dbReference>
<proteinExistence type="predicted"/>
<dbReference type="Gene3D" id="2.130.10.10">
    <property type="entry name" value="YVTN repeat-like/Quinoprotein amine dehydrogenase"/>
    <property type="match status" value="1"/>
</dbReference>
<dbReference type="GeneID" id="64655604"/>
<dbReference type="InterPro" id="IPR015943">
    <property type="entry name" value="WD40/YVTN_repeat-like_dom_sf"/>
</dbReference>